<dbReference type="Proteomes" id="UP000002059">
    <property type="component" value="Partially assembled WGS sequence"/>
</dbReference>
<dbReference type="AlphaFoldDB" id="C1H989"/>
<dbReference type="eggNOG" id="ENOG502RQIB">
    <property type="taxonomic scope" value="Eukaryota"/>
</dbReference>
<dbReference type="GeneID" id="9094063"/>
<protein>
    <submittedName>
        <fullName evidence="3">Uncharacterized protein</fullName>
    </submittedName>
</protein>
<sequence length="542" mass="60474">MLSPNSELSMVISQTVYATAKSLKRAYKWTVSCKLRDSKSIHSAVSSAKTRIRRLSSQRLRAQNLSKQEVDEDETAISTSPTALPGCKECDFEYTRSTVSSVKARIRRLSPQRLHVGELSKRKVSEDEIANYISLAAVPVCKERDSEYILSMVSRAKAQISRLSPQSLYAKHLSKRELVADGSSNSNSPTTQPASPITAKKVVEKTSEFIEEGSDAIETVSDDIEAVPEVVEEVSETVEGVLEATEEVFEAVEDDRDPSAQFSIKSKNAPLNFEKLNLIPNPSPSPTPSTIDVSSIWSIESSVLGDTQDPEDEKTGGPKTAPTETEKPDFHLQIAEQRHVVEIEELKDKYRSRIKRLVDKKDDYMAQLNEVVEDRNVLMKKKMVLDAKYASAVAARNKVKYELREERKLFESSQVAAEAKIKDFEAQVAHQQAQLEAMRAEAAGTGLHLAEARDKIRSSDKKIVFLRGLIAGYEATSSNNSQLHHDLQQCREEYRKLQSRYSKLEQRSLLAHANTLKAIESVEKLTVQMESAVSGDQTLSLK</sequence>
<organism evidence="3 4">
    <name type="scientific">Paracoccidioides lutzii (strain ATCC MYA-826 / Pb01)</name>
    <name type="common">Paracoccidioides brasiliensis</name>
    <dbReference type="NCBI Taxonomy" id="502779"/>
    <lineage>
        <taxon>Eukaryota</taxon>
        <taxon>Fungi</taxon>
        <taxon>Dikarya</taxon>
        <taxon>Ascomycota</taxon>
        <taxon>Pezizomycotina</taxon>
        <taxon>Eurotiomycetes</taxon>
        <taxon>Eurotiomycetidae</taxon>
        <taxon>Onygenales</taxon>
        <taxon>Ajellomycetaceae</taxon>
        <taxon>Paracoccidioides</taxon>
    </lineage>
</organism>
<evidence type="ECO:0000256" key="2">
    <source>
        <dbReference type="SAM" id="MobiDB-lite"/>
    </source>
</evidence>
<keyword evidence="4" id="KW-1185">Reference proteome</keyword>
<feature type="coiled-coil region" evidence="1">
    <location>
        <begin position="480"/>
        <end position="507"/>
    </location>
</feature>
<name>C1H989_PARBA</name>
<reference evidence="3 4" key="1">
    <citation type="journal article" date="2011" name="PLoS Genet.">
        <title>Comparative genomic analysis of human fungal pathogens causing paracoccidioidomycosis.</title>
        <authorList>
            <person name="Desjardins C.A."/>
            <person name="Champion M.D."/>
            <person name="Holder J.W."/>
            <person name="Muszewska A."/>
            <person name="Goldberg J."/>
            <person name="Bailao A.M."/>
            <person name="Brigido M.M."/>
            <person name="Ferreira M.E."/>
            <person name="Garcia A.M."/>
            <person name="Grynberg M."/>
            <person name="Gujja S."/>
            <person name="Heiman D.I."/>
            <person name="Henn M.R."/>
            <person name="Kodira C.D."/>
            <person name="Leon-Narvaez H."/>
            <person name="Longo L.V."/>
            <person name="Ma L.J."/>
            <person name="Malavazi I."/>
            <person name="Matsuo A.L."/>
            <person name="Morais F.V."/>
            <person name="Pereira M."/>
            <person name="Rodriguez-Brito S."/>
            <person name="Sakthikumar S."/>
            <person name="Salem-Izacc S.M."/>
            <person name="Sykes S.M."/>
            <person name="Teixeira M.M."/>
            <person name="Vallejo M.C."/>
            <person name="Walter M.E."/>
            <person name="Yandava C."/>
            <person name="Young S."/>
            <person name="Zeng Q."/>
            <person name="Zucker J."/>
            <person name="Felipe M.S."/>
            <person name="Goldman G.H."/>
            <person name="Haas B.J."/>
            <person name="McEwen J.G."/>
            <person name="Nino-Vega G."/>
            <person name="Puccia R."/>
            <person name="San-Blas G."/>
            <person name="Soares C.M."/>
            <person name="Birren B.W."/>
            <person name="Cuomo C.A."/>
        </authorList>
    </citation>
    <scope>NUCLEOTIDE SEQUENCE [LARGE SCALE GENOMIC DNA]</scope>
    <source>
        <strain evidence="4">ATCC MYA-826 / Pb01</strain>
    </source>
</reference>
<dbReference type="HOGENOM" id="CLU_502571_0_0_1"/>
<dbReference type="VEuPathDB" id="FungiDB:PAAG_07330"/>
<feature type="coiled-coil region" evidence="1">
    <location>
        <begin position="340"/>
        <end position="374"/>
    </location>
</feature>
<dbReference type="OrthoDB" id="10336739at2759"/>
<evidence type="ECO:0000256" key="1">
    <source>
        <dbReference type="SAM" id="Coils"/>
    </source>
</evidence>
<gene>
    <name evidence="3" type="ORF">PAAG_07330</name>
</gene>
<dbReference type="KEGG" id="pbl:PAAG_07330"/>
<evidence type="ECO:0000313" key="4">
    <source>
        <dbReference type="Proteomes" id="UP000002059"/>
    </source>
</evidence>
<dbReference type="RefSeq" id="XP_002790793.2">
    <property type="nucleotide sequence ID" value="XM_002790747.2"/>
</dbReference>
<accession>C1H989</accession>
<dbReference type="EMBL" id="KN294014">
    <property type="protein sequence ID" value="EEH36912.2"/>
    <property type="molecule type" value="Genomic_DNA"/>
</dbReference>
<feature type="region of interest" description="Disordered" evidence="2">
    <location>
        <begin position="303"/>
        <end position="327"/>
    </location>
</feature>
<feature type="coiled-coil region" evidence="1">
    <location>
        <begin position="414"/>
        <end position="441"/>
    </location>
</feature>
<dbReference type="OMA" id="DYMAQLN"/>
<keyword evidence="1" id="KW-0175">Coiled coil</keyword>
<evidence type="ECO:0000313" key="3">
    <source>
        <dbReference type="EMBL" id="EEH36912.2"/>
    </source>
</evidence>
<proteinExistence type="predicted"/>